<name>A0ABP0UK08_9BRYO</name>
<sequence>MEEYNPPNPGYDPSTWKQKLEFQRNSFRVEEKEPYREQPVCMDTKIFMVPFMAICCAIPWTIPKERIQILYARYRYQMRELKYIEDCLVERLNAGKMNLPASPLPSFPGQDQRLLNKPEQYTDKGGRVTIPQEESPQWEARLVTSRDSQQKALLQLLEDPNLHPKPPKQSEVEKKFTKILEQIAAE</sequence>
<feature type="region of interest" description="Disordered" evidence="1">
    <location>
        <begin position="120"/>
        <end position="142"/>
    </location>
</feature>
<evidence type="ECO:0000313" key="2">
    <source>
        <dbReference type="EMBL" id="CAK9222894.1"/>
    </source>
</evidence>
<evidence type="ECO:0000256" key="1">
    <source>
        <dbReference type="SAM" id="MobiDB-lite"/>
    </source>
</evidence>
<reference evidence="2" key="1">
    <citation type="submission" date="2024-02" db="EMBL/GenBank/DDBJ databases">
        <authorList>
            <consortium name="ELIXIR-Norway"/>
            <consortium name="Elixir Norway"/>
        </authorList>
    </citation>
    <scope>NUCLEOTIDE SEQUENCE</scope>
</reference>
<protein>
    <submittedName>
        <fullName evidence="2">Uncharacterized protein</fullName>
    </submittedName>
</protein>
<proteinExistence type="predicted"/>
<evidence type="ECO:0000313" key="3">
    <source>
        <dbReference type="Proteomes" id="UP001497512"/>
    </source>
</evidence>
<accession>A0ABP0UK08</accession>
<keyword evidence="3" id="KW-1185">Reference proteome</keyword>
<organism evidence="2 3">
    <name type="scientific">Sphagnum troendelagicum</name>
    <dbReference type="NCBI Taxonomy" id="128251"/>
    <lineage>
        <taxon>Eukaryota</taxon>
        <taxon>Viridiplantae</taxon>
        <taxon>Streptophyta</taxon>
        <taxon>Embryophyta</taxon>
        <taxon>Bryophyta</taxon>
        <taxon>Sphagnophytina</taxon>
        <taxon>Sphagnopsida</taxon>
        <taxon>Sphagnales</taxon>
        <taxon>Sphagnaceae</taxon>
        <taxon>Sphagnum</taxon>
    </lineage>
</organism>
<dbReference type="EMBL" id="OZ019896">
    <property type="protein sequence ID" value="CAK9222894.1"/>
    <property type="molecule type" value="Genomic_DNA"/>
</dbReference>
<gene>
    <name evidence="2" type="ORF">CSSPTR1EN2_LOCUS16513</name>
</gene>
<dbReference type="Proteomes" id="UP001497512">
    <property type="component" value="Chromosome 4"/>
</dbReference>